<protein>
    <submittedName>
        <fullName evidence="2">DUF3592 domain-containing protein</fullName>
    </submittedName>
</protein>
<gene>
    <name evidence="2" type="ORF">ACFSR2_03765</name>
</gene>
<evidence type="ECO:0000313" key="2">
    <source>
        <dbReference type="EMBL" id="MFD2519987.1"/>
    </source>
</evidence>
<feature type="transmembrane region" description="Helical" evidence="1">
    <location>
        <begin position="125"/>
        <end position="143"/>
    </location>
</feature>
<comment type="caution">
    <text evidence="2">The sequence shown here is derived from an EMBL/GenBank/DDBJ whole genome shotgun (WGS) entry which is preliminary data.</text>
</comment>
<dbReference type="EMBL" id="JBHULC010000004">
    <property type="protein sequence ID" value="MFD2519987.1"/>
    <property type="molecule type" value="Genomic_DNA"/>
</dbReference>
<proteinExistence type="predicted"/>
<reference evidence="3" key="1">
    <citation type="journal article" date="2019" name="Int. J. Syst. Evol. Microbiol.">
        <title>The Global Catalogue of Microorganisms (GCM) 10K type strain sequencing project: providing services to taxonomists for standard genome sequencing and annotation.</title>
        <authorList>
            <consortium name="The Broad Institute Genomics Platform"/>
            <consortium name="The Broad Institute Genome Sequencing Center for Infectious Disease"/>
            <person name="Wu L."/>
            <person name="Ma J."/>
        </authorList>
    </citation>
    <scope>NUCLEOTIDE SEQUENCE [LARGE SCALE GENOMIC DNA]</scope>
    <source>
        <strain evidence="3">KCTC 52344</strain>
    </source>
</reference>
<keyword evidence="1" id="KW-0472">Membrane</keyword>
<evidence type="ECO:0000256" key="1">
    <source>
        <dbReference type="SAM" id="Phobius"/>
    </source>
</evidence>
<sequence>MNYLKILIQPFAFSYLLIITLLFVVVAISYLRYLILKKAGLKTQGEITGYEAYSNNENVQSFFPVIRFNTQEGQEIHRRTLHGLDAERYVEKGSKVEIIYSKNTPSRFMLAHHNPFVINIKSRKFIKYTFYFVLSVLVLILSIKS</sequence>
<organism evidence="2 3">
    <name type="scientific">Emticicia soli</name>
    <dbReference type="NCBI Taxonomy" id="2027878"/>
    <lineage>
        <taxon>Bacteria</taxon>
        <taxon>Pseudomonadati</taxon>
        <taxon>Bacteroidota</taxon>
        <taxon>Cytophagia</taxon>
        <taxon>Cytophagales</taxon>
        <taxon>Leadbetterellaceae</taxon>
        <taxon>Emticicia</taxon>
    </lineage>
</organism>
<keyword evidence="1" id="KW-0812">Transmembrane</keyword>
<accession>A0ABW5J4K6</accession>
<keyword evidence="3" id="KW-1185">Reference proteome</keyword>
<keyword evidence="1" id="KW-1133">Transmembrane helix</keyword>
<feature type="transmembrane region" description="Helical" evidence="1">
    <location>
        <begin position="12"/>
        <end position="35"/>
    </location>
</feature>
<name>A0ABW5J4K6_9BACT</name>
<dbReference type="Proteomes" id="UP001597510">
    <property type="component" value="Unassembled WGS sequence"/>
</dbReference>
<dbReference type="RefSeq" id="WP_340235396.1">
    <property type="nucleotide sequence ID" value="NZ_JBBEWC010000004.1"/>
</dbReference>
<evidence type="ECO:0000313" key="3">
    <source>
        <dbReference type="Proteomes" id="UP001597510"/>
    </source>
</evidence>